<dbReference type="HOGENOM" id="CLU_1786479_0_0_1"/>
<dbReference type="VEuPathDB" id="FungiDB:ATEG_10240"/>
<name>Q0C7U4_ASPTN</name>
<dbReference type="Proteomes" id="UP000007963">
    <property type="component" value="Unassembled WGS sequence"/>
</dbReference>
<evidence type="ECO:0000313" key="2">
    <source>
        <dbReference type="Proteomes" id="UP000007963"/>
    </source>
</evidence>
<gene>
    <name evidence="1" type="ORF">ATEG_10240</name>
</gene>
<protein>
    <submittedName>
        <fullName evidence="1">Uncharacterized protein</fullName>
    </submittedName>
</protein>
<evidence type="ECO:0000313" key="1">
    <source>
        <dbReference type="EMBL" id="EAU29237.1"/>
    </source>
</evidence>
<dbReference type="AlphaFoldDB" id="Q0C7U4"/>
<reference evidence="2" key="1">
    <citation type="submission" date="2005-09" db="EMBL/GenBank/DDBJ databases">
        <title>Annotation of the Aspergillus terreus NIH2624 genome.</title>
        <authorList>
            <person name="Birren B.W."/>
            <person name="Lander E.S."/>
            <person name="Galagan J.E."/>
            <person name="Nusbaum C."/>
            <person name="Devon K."/>
            <person name="Henn M."/>
            <person name="Ma L.-J."/>
            <person name="Jaffe D.B."/>
            <person name="Butler J."/>
            <person name="Alvarez P."/>
            <person name="Gnerre S."/>
            <person name="Grabherr M."/>
            <person name="Kleber M."/>
            <person name="Mauceli E.W."/>
            <person name="Brockman W."/>
            <person name="Rounsley S."/>
            <person name="Young S.K."/>
            <person name="LaButti K."/>
            <person name="Pushparaj V."/>
            <person name="DeCaprio D."/>
            <person name="Crawford M."/>
            <person name="Koehrsen M."/>
            <person name="Engels R."/>
            <person name="Montgomery P."/>
            <person name="Pearson M."/>
            <person name="Howarth C."/>
            <person name="Larson L."/>
            <person name="Luoma S."/>
            <person name="White J."/>
            <person name="Alvarado L."/>
            <person name="Kodira C.D."/>
            <person name="Zeng Q."/>
            <person name="Oleary S."/>
            <person name="Yandava C."/>
            <person name="Denning D.W."/>
            <person name="Nierman W.C."/>
            <person name="Milne T."/>
            <person name="Madden K."/>
        </authorList>
    </citation>
    <scope>NUCLEOTIDE SEQUENCE [LARGE SCALE GENOMIC DNA]</scope>
    <source>
        <strain evidence="2">NIH 2624 / FGSC A1156</strain>
    </source>
</reference>
<accession>Q0C7U4</accession>
<dbReference type="EMBL" id="CH476610">
    <property type="protein sequence ID" value="EAU29237.1"/>
    <property type="molecule type" value="Genomic_DNA"/>
</dbReference>
<organism evidence="1 2">
    <name type="scientific">Aspergillus terreus (strain NIH 2624 / FGSC A1156)</name>
    <dbReference type="NCBI Taxonomy" id="341663"/>
    <lineage>
        <taxon>Eukaryota</taxon>
        <taxon>Fungi</taxon>
        <taxon>Dikarya</taxon>
        <taxon>Ascomycota</taxon>
        <taxon>Pezizomycotina</taxon>
        <taxon>Eurotiomycetes</taxon>
        <taxon>Eurotiomycetidae</taxon>
        <taxon>Eurotiales</taxon>
        <taxon>Aspergillaceae</taxon>
        <taxon>Aspergillus</taxon>
        <taxon>Aspergillus subgen. Circumdati</taxon>
    </lineage>
</organism>
<dbReference type="GeneID" id="4354645"/>
<dbReference type="RefSeq" id="XP_001218588.1">
    <property type="nucleotide sequence ID" value="XM_001218587.1"/>
</dbReference>
<sequence length="145" mass="16870">MPLTWRLRGRSFKASHGMAASNRQTVIFLPAFSHTTHKNYMRFLRPSFPSNLWRGHQPRWKKNIKNARLPSMEIIVYCTVRVDGLVDEFVCGCARLHEPPLCKKRMAVNPTTRTSSVTVLWEYHPKGFSSVPTPTQFLFLFDFRS</sequence>
<proteinExistence type="predicted"/>